<feature type="region of interest" description="Disordered" evidence="1">
    <location>
        <begin position="66"/>
        <end position="102"/>
    </location>
</feature>
<dbReference type="AlphaFoldDB" id="A0A0Q9X534"/>
<dbReference type="Proteomes" id="UP000009192">
    <property type="component" value="Unassembled WGS sequence"/>
</dbReference>
<evidence type="ECO:0000256" key="1">
    <source>
        <dbReference type="SAM" id="MobiDB-lite"/>
    </source>
</evidence>
<organism evidence="2 3">
    <name type="scientific">Drosophila mojavensis</name>
    <name type="common">Fruit fly</name>
    <dbReference type="NCBI Taxonomy" id="7230"/>
    <lineage>
        <taxon>Eukaryota</taxon>
        <taxon>Metazoa</taxon>
        <taxon>Ecdysozoa</taxon>
        <taxon>Arthropoda</taxon>
        <taxon>Hexapoda</taxon>
        <taxon>Insecta</taxon>
        <taxon>Pterygota</taxon>
        <taxon>Neoptera</taxon>
        <taxon>Endopterygota</taxon>
        <taxon>Diptera</taxon>
        <taxon>Brachycera</taxon>
        <taxon>Muscomorpha</taxon>
        <taxon>Ephydroidea</taxon>
        <taxon>Drosophilidae</taxon>
        <taxon>Drosophila</taxon>
    </lineage>
</organism>
<reference evidence="2 3" key="1">
    <citation type="journal article" date="2007" name="Nature">
        <title>Evolution of genes and genomes on the Drosophila phylogeny.</title>
        <authorList>
            <consortium name="Drosophila 12 Genomes Consortium"/>
            <person name="Clark A.G."/>
            <person name="Eisen M.B."/>
            <person name="Smith D.R."/>
            <person name="Bergman C.M."/>
            <person name="Oliver B."/>
            <person name="Markow T.A."/>
            <person name="Kaufman T.C."/>
            <person name="Kellis M."/>
            <person name="Gelbart W."/>
            <person name="Iyer V.N."/>
            <person name="Pollard D.A."/>
            <person name="Sackton T.B."/>
            <person name="Larracuente A.M."/>
            <person name="Singh N.D."/>
            <person name="Abad J.P."/>
            <person name="Abt D.N."/>
            <person name="Adryan B."/>
            <person name="Aguade M."/>
            <person name="Akashi H."/>
            <person name="Anderson W.W."/>
            <person name="Aquadro C.F."/>
            <person name="Ardell D.H."/>
            <person name="Arguello R."/>
            <person name="Artieri C.G."/>
            <person name="Barbash D.A."/>
            <person name="Barker D."/>
            <person name="Barsanti P."/>
            <person name="Batterham P."/>
            <person name="Batzoglou S."/>
            <person name="Begun D."/>
            <person name="Bhutkar A."/>
            <person name="Blanco E."/>
            <person name="Bosak S.A."/>
            <person name="Bradley R.K."/>
            <person name="Brand A.D."/>
            <person name="Brent M.R."/>
            <person name="Brooks A.N."/>
            <person name="Brown R.H."/>
            <person name="Butlin R.K."/>
            <person name="Caggese C."/>
            <person name="Calvi B.R."/>
            <person name="Bernardo de Carvalho A."/>
            <person name="Caspi A."/>
            <person name="Castrezana S."/>
            <person name="Celniker S.E."/>
            <person name="Chang J.L."/>
            <person name="Chapple C."/>
            <person name="Chatterji S."/>
            <person name="Chinwalla A."/>
            <person name="Civetta A."/>
            <person name="Clifton S.W."/>
            <person name="Comeron J.M."/>
            <person name="Costello J.C."/>
            <person name="Coyne J.A."/>
            <person name="Daub J."/>
            <person name="David R.G."/>
            <person name="Delcher A.L."/>
            <person name="Delehaunty K."/>
            <person name="Do C.B."/>
            <person name="Ebling H."/>
            <person name="Edwards K."/>
            <person name="Eickbush T."/>
            <person name="Evans J.D."/>
            <person name="Filipski A."/>
            <person name="Findeiss S."/>
            <person name="Freyhult E."/>
            <person name="Fulton L."/>
            <person name="Fulton R."/>
            <person name="Garcia A.C."/>
            <person name="Gardiner A."/>
            <person name="Garfield D.A."/>
            <person name="Garvin B.E."/>
            <person name="Gibson G."/>
            <person name="Gilbert D."/>
            <person name="Gnerre S."/>
            <person name="Godfrey J."/>
            <person name="Good R."/>
            <person name="Gotea V."/>
            <person name="Gravely B."/>
            <person name="Greenberg A.J."/>
            <person name="Griffiths-Jones S."/>
            <person name="Gross S."/>
            <person name="Guigo R."/>
            <person name="Gustafson E.A."/>
            <person name="Haerty W."/>
            <person name="Hahn M.W."/>
            <person name="Halligan D.L."/>
            <person name="Halpern A.L."/>
            <person name="Halter G.M."/>
            <person name="Han M.V."/>
            <person name="Heger A."/>
            <person name="Hillier L."/>
            <person name="Hinrichs A.S."/>
            <person name="Holmes I."/>
            <person name="Hoskins R.A."/>
            <person name="Hubisz M.J."/>
            <person name="Hultmark D."/>
            <person name="Huntley M.A."/>
            <person name="Jaffe D.B."/>
            <person name="Jagadeeshan S."/>
            <person name="Jeck W.R."/>
            <person name="Johnson J."/>
            <person name="Jones C.D."/>
            <person name="Jordan W.C."/>
            <person name="Karpen G.H."/>
            <person name="Kataoka E."/>
            <person name="Keightley P.D."/>
            <person name="Kheradpour P."/>
            <person name="Kirkness E.F."/>
            <person name="Koerich L.B."/>
            <person name="Kristiansen K."/>
            <person name="Kudrna D."/>
            <person name="Kulathinal R.J."/>
            <person name="Kumar S."/>
            <person name="Kwok R."/>
            <person name="Lander E."/>
            <person name="Langley C.H."/>
            <person name="Lapoint R."/>
            <person name="Lazzaro B.P."/>
            <person name="Lee S.J."/>
            <person name="Levesque L."/>
            <person name="Li R."/>
            <person name="Lin C.F."/>
            <person name="Lin M.F."/>
            <person name="Lindblad-Toh K."/>
            <person name="Llopart A."/>
            <person name="Long M."/>
            <person name="Low L."/>
            <person name="Lozovsky E."/>
            <person name="Lu J."/>
            <person name="Luo M."/>
            <person name="Machado C.A."/>
            <person name="Makalowski W."/>
            <person name="Marzo M."/>
            <person name="Matsuda M."/>
            <person name="Matzkin L."/>
            <person name="McAllister B."/>
            <person name="McBride C.S."/>
            <person name="McKernan B."/>
            <person name="McKernan K."/>
            <person name="Mendez-Lago M."/>
            <person name="Minx P."/>
            <person name="Mollenhauer M.U."/>
            <person name="Montooth K."/>
            <person name="Mount S.M."/>
            <person name="Mu X."/>
            <person name="Myers E."/>
            <person name="Negre B."/>
            <person name="Newfeld S."/>
            <person name="Nielsen R."/>
            <person name="Noor M.A."/>
            <person name="O'Grady P."/>
            <person name="Pachter L."/>
            <person name="Papaceit M."/>
            <person name="Parisi M.J."/>
            <person name="Parisi M."/>
            <person name="Parts L."/>
            <person name="Pedersen J.S."/>
            <person name="Pesole G."/>
            <person name="Phillippy A.M."/>
            <person name="Ponting C.P."/>
            <person name="Pop M."/>
            <person name="Porcelli D."/>
            <person name="Powell J.R."/>
            <person name="Prohaska S."/>
            <person name="Pruitt K."/>
            <person name="Puig M."/>
            <person name="Quesneville H."/>
            <person name="Ram K.R."/>
            <person name="Rand D."/>
            <person name="Rasmussen M.D."/>
            <person name="Reed L.K."/>
            <person name="Reenan R."/>
            <person name="Reily A."/>
            <person name="Remington K.A."/>
            <person name="Rieger T.T."/>
            <person name="Ritchie M.G."/>
            <person name="Robin C."/>
            <person name="Rogers Y.H."/>
            <person name="Rohde C."/>
            <person name="Rozas J."/>
            <person name="Rubenfield M.J."/>
            <person name="Ruiz A."/>
            <person name="Russo S."/>
            <person name="Salzberg S.L."/>
            <person name="Sanchez-Gracia A."/>
            <person name="Saranga D.J."/>
            <person name="Sato H."/>
            <person name="Schaeffer S.W."/>
            <person name="Schatz M.C."/>
            <person name="Schlenke T."/>
            <person name="Schwartz R."/>
            <person name="Segarra C."/>
            <person name="Singh R.S."/>
            <person name="Sirot L."/>
            <person name="Sirota M."/>
            <person name="Sisneros N.B."/>
            <person name="Smith C.D."/>
            <person name="Smith T.F."/>
            <person name="Spieth J."/>
            <person name="Stage D.E."/>
            <person name="Stark A."/>
            <person name="Stephan W."/>
            <person name="Strausberg R.L."/>
            <person name="Strempel S."/>
            <person name="Sturgill D."/>
            <person name="Sutton G."/>
            <person name="Sutton G.G."/>
            <person name="Tao W."/>
            <person name="Teichmann S."/>
            <person name="Tobari Y.N."/>
            <person name="Tomimura Y."/>
            <person name="Tsolas J.M."/>
            <person name="Valente V.L."/>
            <person name="Venter E."/>
            <person name="Venter J.C."/>
            <person name="Vicario S."/>
            <person name="Vieira F.G."/>
            <person name="Vilella A.J."/>
            <person name="Villasante A."/>
            <person name="Walenz B."/>
            <person name="Wang J."/>
            <person name="Wasserman M."/>
            <person name="Watts T."/>
            <person name="Wilson D."/>
            <person name="Wilson R.K."/>
            <person name="Wing R.A."/>
            <person name="Wolfner M.F."/>
            <person name="Wong A."/>
            <person name="Wong G.K."/>
            <person name="Wu C.I."/>
            <person name="Wu G."/>
            <person name="Yamamoto D."/>
            <person name="Yang H.P."/>
            <person name="Yang S.P."/>
            <person name="Yorke J.A."/>
            <person name="Yoshida K."/>
            <person name="Zdobnov E."/>
            <person name="Zhang P."/>
            <person name="Zhang Y."/>
            <person name="Zimin A.V."/>
            <person name="Baldwin J."/>
            <person name="Abdouelleil A."/>
            <person name="Abdulkadir J."/>
            <person name="Abebe A."/>
            <person name="Abera B."/>
            <person name="Abreu J."/>
            <person name="Acer S.C."/>
            <person name="Aftuck L."/>
            <person name="Alexander A."/>
            <person name="An P."/>
            <person name="Anderson E."/>
            <person name="Anderson S."/>
            <person name="Arachi H."/>
            <person name="Azer M."/>
            <person name="Bachantsang P."/>
            <person name="Barry A."/>
            <person name="Bayul T."/>
            <person name="Berlin A."/>
            <person name="Bessette D."/>
            <person name="Bloom T."/>
            <person name="Blye J."/>
            <person name="Boguslavskiy L."/>
            <person name="Bonnet C."/>
            <person name="Boukhgalter B."/>
            <person name="Bourzgui I."/>
            <person name="Brown A."/>
            <person name="Cahill P."/>
            <person name="Channer S."/>
            <person name="Cheshatsang Y."/>
            <person name="Chuda L."/>
            <person name="Citroen M."/>
            <person name="Collymore A."/>
            <person name="Cooke P."/>
            <person name="Costello M."/>
            <person name="D'Aco K."/>
            <person name="Daza R."/>
            <person name="De Haan G."/>
            <person name="DeGray S."/>
            <person name="DeMaso C."/>
            <person name="Dhargay N."/>
            <person name="Dooley K."/>
            <person name="Dooley E."/>
            <person name="Doricent M."/>
            <person name="Dorje P."/>
            <person name="Dorjee K."/>
            <person name="Dupes A."/>
            <person name="Elong R."/>
            <person name="Falk J."/>
            <person name="Farina A."/>
            <person name="Faro S."/>
            <person name="Ferguson D."/>
            <person name="Fisher S."/>
            <person name="Foley C.D."/>
            <person name="Franke A."/>
            <person name="Friedrich D."/>
            <person name="Gadbois L."/>
            <person name="Gearin G."/>
            <person name="Gearin C.R."/>
            <person name="Giannoukos G."/>
            <person name="Goode T."/>
            <person name="Graham J."/>
            <person name="Grandbois E."/>
            <person name="Grewal S."/>
            <person name="Gyaltsen K."/>
            <person name="Hafez N."/>
            <person name="Hagos B."/>
            <person name="Hall J."/>
            <person name="Henson C."/>
            <person name="Hollinger A."/>
            <person name="Honan T."/>
            <person name="Huard M.D."/>
            <person name="Hughes L."/>
            <person name="Hurhula B."/>
            <person name="Husby M.E."/>
            <person name="Kamat A."/>
            <person name="Kanga B."/>
            <person name="Kashin S."/>
            <person name="Khazanovich D."/>
            <person name="Kisner P."/>
            <person name="Lance K."/>
            <person name="Lara M."/>
            <person name="Lee W."/>
            <person name="Lennon N."/>
            <person name="Letendre F."/>
            <person name="LeVine R."/>
            <person name="Lipovsky A."/>
            <person name="Liu X."/>
            <person name="Liu J."/>
            <person name="Liu S."/>
            <person name="Lokyitsang T."/>
            <person name="Lokyitsang Y."/>
            <person name="Lubonja R."/>
            <person name="Lui A."/>
            <person name="MacDonald P."/>
            <person name="Magnisalis V."/>
            <person name="Maru K."/>
            <person name="Matthews C."/>
            <person name="McCusker W."/>
            <person name="McDonough S."/>
            <person name="Mehta T."/>
            <person name="Meldrim J."/>
            <person name="Meneus L."/>
            <person name="Mihai O."/>
            <person name="Mihalev A."/>
            <person name="Mihova T."/>
            <person name="Mittelman R."/>
            <person name="Mlenga V."/>
            <person name="Montmayeur A."/>
            <person name="Mulrain L."/>
            <person name="Navidi A."/>
            <person name="Naylor J."/>
            <person name="Negash T."/>
            <person name="Nguyen T."/>
            <person name="Nguyen N."/>
            <person name="Nicol R."/>
            <person name="Norbu C."/>
            <person name="Norbu N."/>
            <person name="Novod N."/>
            <person name="O'Neill B."/>
            <person name="Osman S."/>
            <person name="Markiewicz E."/>
            <person name="Oyono O.L."/>
            <person name="Patti C."/>
            <person name="Phunkhang P."/>
            <person name="Pierre F."/>
            <person name="Priest M."/>
            <person name="Raghuraman S."/>
            <person name="Rege F."/>
            <person name="Reyes R."/>
            <person name="Rise C."/>
            <person name="Rogov P."/>
            <person name="Ross K."/>
            <person name="Ryan E."/>
            <person name="Settipalli S."/>
            <person name="Shea T."/>
            <person name="Sherpa N."/>
            <person name="Shi L."/>
            <person name="Shih D."/>
            <person name="Sparrow T."/>
            <person name="Spaulding J."/>
            <person name="Stalker J."/>
            <person name="Stange-Thomann N."/>
            <person name="Stavropoulos S."/>
            <person name="Stone C."/>
            <person name="Strader C."/>
            <person name="Tesfaye S."/>
            <person name="Thomson T."/>
            <person name="Thoulutsang Y."/>
            <person name="Thoulutsang D."/>
            <person name="Topham K."/>
            <person name="Topping I."/>
            <person name="Tsamla T."/>
            <person name="Vassiliev H."/>
            <person name="Vo A."/>
            <person name="Wangchuk T."/>
            <person name="Wangdi T."/>
            <person name="Weiand M."/>
            <person name="Wilkinson J."/>
            <person name="Wilson A."/>
            <person name="Yadav S."/>
            <person name="Young G."/>
            <person name="Yu Q."/>
            <person name="Zembek L."/>
            <person name="Zhong D."/>
            <person name="Zimmer A."/>
            <person name="Zwirko Z."/>
            <person name="Jaffe D.B."/>
            <person name="Alvarez P."/>
            <person name="Brockman W."/>
            <person name="Butler J."/>
            <person name="Chin C."/>
            <person name="Gnerre S."/>
            <person name="Grabherr M."/>
            <person name="Kleber M."/>
            <person name="Mauceli E."/>
            <person name="MacCallum I."/>
        </authorList>
    </citation>
    <scope>NUCLEOTIDE SEQUENCE [LARGE SCALE GENOMIC DNA]</scope>
    <source>
        <strain evidence="3">Tucson 15081-1352.22</strain>
    </source>
</reference>
<evidence type="ECO:0000313" key="3">
    <source>
        <dbReference type="Proteomes" id="UP000009192"/>
    </source>
</evidence>
<dbReference type="EMBL" id="CH933807">
    <property type="protein sequence ID" value="KRG03270.1"/>
    <property type="molecule type" value="Genomic_DNA"/>
</dbReference>
<accession>A0A0Q9X534</accession>
<sequence length="133" mass="15501">METYGMAAPINDTAIDCYHQYVAQTGYRCELPEDGDHLKAYSDCPEPAHYNRLHDWYPHRSRNYQDDCAPYRDANYRSSRRDDVNNGRYSSRNGLYSPAELRRGGGDTFNSLPAGLGSYERSMWQRGSRNRWF</sequence>
<name>A0A0Q9X534_DROMO</name>
<evidence type="ECO:0000313" key="2">
    <source>
        <dbReference type="EMBL" id="KRG03270.1"/>
    </source>
</evidence>
<keyword evidence="3" id="KW-1185">Reference proteome</keyword>
<gene>
    <name evidence="2" type="primary">Dmoj\Tes110</name>
    <name evidence="2" type="ORF">Dmoj_GI24432</name>
</gene>
<protein>
    <submittedName>
        <fullName evidence="2">Tes110, isoform B</fullName>
    </submittedName>
</protein>
<proteinExistence type="predicted"/>
<dbReference type="InParanoid" id="A0A0Q9X534"/>
<dbReference type="OrthoDB" id="7862203at2759"/>